<dbReference type="OrthoDB" id="9788689at2"/>
<evidence type="ECO:0000256" key="5">
    <source>
        <dbReference type="PROSITE-ProRule" id="PRU00742"/>
    </source>
</evidence>
<evidence type="ECO:0000256" key="1">
    <source>
        <dbReference type="ARBA" id="ARBA00022723"/>
    </source>
</evidence>
<evidence type="ECO:0000256" key="4">
    <source>
        <dbReference type="ARBA" id="ARBA00023211"/>
    </source>
</evidence>
<dbReference type="EMBL" id="QLLO01000003">
    <property type="protein sequence ID" value="RAJ16261.1"/>
    <property type="molecule type" value="Genomic_DNA"/>
</dbReference>
<keyword evidence="2" id="KW-0378">Hydrolase</keyword>
<dbReference type="GO" id="GO:0006547">
    <property type="term" value="P:L-histidine metabolic process"/>
    <property type="evidence" value="ECO:0007669"/>
    <property type="project" value="UniProtKB-KW"/>
</dbReference>
<dbReference type="PANTHER" id="PTHR11358">
    <property type="entry name" value="ARGINASE/AGMATINASE"/>
    <property type="match status" value="1"/>
</dbReference>
<organism evidence="6 7">
    <name type="scientific">Olleya aquimaris</name>
    <dbReference type="NCBI Taxonomy" id="639310"/>
    <lineage>
        <taxon>Bacteria</taxon>
        <taxon>Pseudomonadati</taxon>
        <taxon>Bacteroidota</taxon>
        <taxon>Flavobacteriia</taxon>
        <taxon>Flavobacteriales</taxon>
        <taxon>Flavobacteriaceae</taxon>
    </lineage>
</organism>
<comment type="similarity">
    <text evidence="5">Belongs to the arginase family.</text>
</comment>
<comment type="caution">
    <text evidence="6">The sequence shown here is derived from an EMBL/GenBank/DDBJ whole genome shotgun (WGS) entry which is preliminary data.</text>
</comment>
<dbReference type="PROSITE" id="PS51409">
    <property type="entry name" value="ARGINASE_2"/>
    <property type="match status" value="1"/>
</dbReference>
<sequence length="344" mass="38517">MDKLVLYNNSIVNNLLNTRSGETKFGEHVQFLTSVSNIYDSLISLDVSYVIFGLPEAVGVFANHGKSGTSTTWDATIKILLNTQNNSFNDAHKVLLLGHLDFTEEQEQLSKLKQDHPKHINKARKIVAEIDKHVVDLVSTIVSAGKIPIAIGGGHNNAYGMIKGTSLALKHPINSINFDAHTDFRALEGRHSGNGFSYAYAEKFLKRYFAFGLHENYTSADIFKHFNDNKHLNYNTYEAIAVRQDLKFKKELKRAEKHLNNTTFGIEIDCDAIINTPSSAQTSSGFSAEKARQFLHYFAALEQASYLHICEAIAKKKNAHQVGKLISYLITDFIRSNSKIHDKA</sequence>
<name>A0A327RI20_9FLAO</name>
<dbReference type="PANTHER" id="PTHR11358:SF35">
    <property type="entry name" value="FORMIMIDOYLGLUTAMASE"/>
    <property type="match status" value="1"/>
</dbReference>
<evidence type="ECO:0000256" key="3">
    <source>
        <dbReference type="ARBA" id="ARBA00022808"/>
    </source>
</evidence>
<dbReference type="Pfam" id="PF00491">
    <property type="entry name" value="Arginase"/>
    <property type="match status" value="1"/>
</dbReference>
<dbReference type="SUPFAM" id="SSF52768">
    <property type="entry name" value="Arginase/deacetylase"/>
    <property type="match status" value="1"/>
</dbReference>
<dbReference type="GO" id="GO:0008783">
    <property type="term" value="F:agmatinase activity"/>
    <property type="evidence" value="ECO:0007669"/>
    <property type="project" value="TreeGrafter"/>
</dbReference>
<dbReference type="RefSeq" id="WP_111659456.1">
    <property type="nucleotide sequence ID" value="NZ_QLLO01000003.1"/>
</dbReference>
<keyword evidence="7" id="KW-1185">Reference proteome</keyword>
<proteinExistence type="inferred from homology"/>
<evidence type="ECO:0000313" key="6">
    <source>
        <dbReference type="EMBL" id="RAJ16261.1"/>
    </source>
</evidence>
<dbReference type="AlphaFoldDB" id="A0A327RI20"/>
<reference evidence="6 7" key="1">
    <citation type="submission" date="2018-06" db="EMBL/GenBank/DDBJ databases">
        <title>Genomic Encyclopedia of Archaeal and Bacterial Type Strains, Phase II (KMG-II): from individual species to whole genera.</title>
        <authorList>
            <person name="Goeker M."/>
        </authorList>
    </citation>
    <scope>NUCLEOTIDE SEQUENCE [LARGE SCALE GENOMIC DNA]</scope>
    <source>
        <strain evidence="6 7">DSM 24464</strain>
    </source>
</reference>
<dbReference type="InterPro" id="IPR023696">
    <property type="entry name" value="Ureohydrolase_dom_sf"/>
</dbReference>
<evidence type="ECO:0000256" key="2">
    <source>
        <dbReference type="ARBA" id="ARBA00022801"/>
    </source>
</evidence>
<dbReference type="Proteomes" id="UP000248703">
    <property type="component" value="Unassembled WGS sequence"/>
</dbReference>
<dbReference type="Gene3D" id="3.40.800.10">
    <property type="entry name" value="Ureohydrolase domain"/>
    <property type="match status" value="1"/>
</dbReference>
<keyword evidence="4" id="KW-0464">Manganese</keyword>
<dbReference type="GO" id="GO:0046872">
    <property type="term" value="F:metal ion binding"/>
    <property type="evidence" value="ECO:0007669"/>
    <property type="project" value="UniProtKB-KW"/>
</dbReference>
<dbReference type="InterPro" id="IPR006035">
    <property type="entry name" value="Ureohydrolase"/>
</dbReference>
<keyword evidence="1" id="KW-0479">Metal-binding</keyword>
<evidence type="ECO:0000313" key="7">
    <source>
        <dbReference type="Proteomes" id="UP000248703"/>
    </source>
</evidence>
<dbReference type="CDD" id="cd09988">
    <property type="entry name" value="Formimidoylglutamase"/>
    <property type="match status" value="1"/>
</dbReference>
<dbReference type="GO" id="GO:0033389">
    <property type="term" value="P:putrescine biosynthetic process from arginine, via agmatine"/>
    <property type="evidence" value="ECO:0007669"/>
    <property type="project" value="TreeGrafter"/>
</dbReference>
<gene>
    <name evidence="6" type="ORF">LY08_01119</name>
</gene>
<accession>A0A327RI20</accession>
<protein>
    <submittedName>
        <fullName evidence="6">Formiminoglutamase</fullName>
    </submittedName>
</protein>
<keyword evidence="3" id="KW-0369">Histidine metabolism</keyword>